<dbReference type="OrthoDB" id="9782626at2"/>
<dbReference type="EMBL" id="RYZH01000002">
    <property type="protein sequence ID" value="RUL89414.1"/>
    <property type="molecule type" value="Genomic_DNA"/>
</dbReference>
<comment type="caution">
    <text evidence="2">The sequence shown here is derived from an EMBL/GenBank/DDBJ whole genome shotgun (WGS) entry which is preliminary data.</text>
</comment>
<evidence type="ECO:0000313" key="2">
    <source>
        <dbReference type="EMBL" id="RUL89414.1"/>
    </source>
</evidence>
<keyword evidence="3" id="KW-1185">Reference proteome</keyword>
<feature type="domain" description="Xylose isomerase-like TIM barrel" evidence="1">
    <location>
        <begin position="24"/>
        <end position="251"/>
    </location>
</feature>
<gene>
    <name evidence="2" type="ORF">TsocGM_01185</name>
</gene>
<protein>
    <submittedName>
        <fullName evidence="2">Sugar phosphate isomerase/epimerase</fullName>
    </submittedName>
</protein>
<name>A0A432MPN8_9BACT</name>
<keyword evidence="2" id="KW-0413">Isomerase</keyword>
<dbReference type="Gene3D" id="3.20.20.150">
    <property type="entry name" value="Divalent-metal-dependent TIM barrel enzymes"/>
    <property type="match status" value="1"/>
</dbReference>
<reference evidence="2 3" key="1">
    <citation type="submission" date="2018-12" db="EMBL/GenBank/DDBJ databases">
        <authorList>
            <person name="Toschakov S.V."/>
        </authorList>
    </citation>
    <scope>NUCLEOTIDE SEQUENCE [LARGE SCALE GENOMIC DNA]</scope>
    <source>
        <strain evidence="2 3">GM2012</strain>
    </source>
</reference>
<dbReference type="GO" id="GO:0016853">
    <property type="term" value="F:isomerase activity"/>
    <property type="evidence" value="ECO:0007669"/>
    <property type="project" value="UniProtKB-KW"/>
</dbReference>
<dbReference type="InterPro" id="IPR036237">
    <property type="entry name" value="Xyl_isomerase-like_sf"/>
</dbReference>
<dbReference type="InterPro" id="IPR050312">
    <property type="entry name" value="IolE/XylAMocC-like"/>
</dbReference>
<sequence>MQPCFNQATTLGTPFEAEIPALGRAGWRAVELWLTKLEEFLRGRPVGEARALLDGEGILPVAASFQGGLLLSRGQERQAHWDHFRRRLDLLAELGVPTLVVAPDFVSSPESDDLHRAAASLIEAAELAGPKGVRLAIEFQKTARFCASLDTTIALVAQSGAPGVGVCFDAFHYYTGPSKFEDLAYLSPENLTLVQVCDLSGVPRELASDSDRILPGEGDLPLGPILDHFARIGYRGPVSLEVLNPMLWEMPADRVVGIALQALERTLASHLAPPPGAESESVEA</sequence>
<dbReference type="PANTHER" id="PTHR12110">
    <property type="entry name" value="HYDROXYPYRUVATE ISOMERASE"/>
    <property type="match status" value="1"/>
</dbReference>
<accession>A0A432MPN8</accession>
<dbReference type="InterPro" id="IPR013022">
    <property type="entry name" value="Xyl_isomerase-like_TIM-brl"/>
</dbReference>
<dbReference type="RefSeq" id="WP_126723491.1">
    <property type="nucleotide sequence ID" value="NZ_RYZH01000002.1"/>
</dbReference>
<reference evidence="2 3" key="2">
    <citation type="submission" date="2019-01" db="EMBL/GenBank/DDBJ databases">
        <title>Tautonia sociabilis, a novel thermotolerant planctomycete of Isosphaeraceae family, isolated from a 4000 m deep subterranean habitat.</title>
        <authorList>
            <person name="Kovaleva O.L."/>
            <person name="Elcheninov A.G."/>
            <person name="Van Heerden E."/>
            <person name="Toshchakov S.V."/>
            <person name="Novikov A."/>
            <person name="Bonch-Osmolovskaya E.A."/>
            <person name="Kublanov I.V."/>
        </authorList>
    </citation>
    <scope>NUCLEOTIDE SEQUENCE [LARGE SCALE GENOMIC DNA]</scope>
    <source>
        <strain evidence="2 3">GM2012</strain>
    </source>
</reference>
<dbReference type="PANTHER" id="PTHR12110:SF21">
    <property type="entry name" value="XYLOSE ISOMERASE-LIKE TIM BARREL DOMAIN-CONTAINING PROTEIN"/>
    <property type="match status" value="1"/>
</dbReference>
<evidence type="ECO:0000259" key="1">
    <source>
        <dbReference type="Pfam" id="PF01261"/>
    </source>
</evidence>
<evidence type="ECO:0000313" key="3">
    <source>
        <dbReference type="Proteomes" id="UP000280296"/>
    </source>
</evidence>
<dbReference type="Pfam" id="PF01261">
    <property type="entry name" value="AP_endonuc_2"/>
    <property type="match status" value="1"/>
</dbReference>
<proteinExistence type="predicted"/>
<dbReference type="SUPFAM" id="SSF51658">
    <property type="entry name" value="Xylose isomerase-like"/>
    <property type="match status" value="1"/>
</dbReference>
<organism evidence="2 3">
    <name type="scientific">Tautonia sociabilis</name>
    <dbReference type="NCBI Taxonomy" id="2080755"/>
    <lineage>
        <taxon>Bacteria</taxon>
        <taxon>Pseudomonadati</taxon>
        <taxon>Planctomycetota</taxon>
        <taxon>Planctomycetia</taxon>
        <taxon>Isosphaerales</taxon>
        <taxon>Isosphaeraceae</taxon>
        <taxon>Tautonia</taxon>
    </lineage>
</organism>
<dbReference type="AlphaFoldDB" id="A0A432MPN8"/>
<dbReference type="Proteomes" id="UP000280296">
    <property type="component" value="Unassembled WGS sequence"/>
</dbReference>